<dbReference type="OrthoDB" id="9788446at2"/>
<gene>
    <name evidence="3" type="ORF">BC008_33805</name>
</gene>
<dbReference type="GO" id="GO:0000160">
    <property type="term" value="P:phosphorelay signal transduction system"/>
    <property type="evidence" value="ECO:0007669"/>
    <property type="project" value="InterPro"/>
</dbReference>
<dbReference type="SMART" id="SM00448">
    <property type="entry name" value="REC"/>
    <property type="match status" value="1"/>
</dbReference>
<comment type="caution">
    <text evidence="3">The sequence shown here is derived from an EMBL/GenBank/DDBJ whole genome shotgun (WGS) entry which is preliminary data.</text>
</comment>
<dbReference type="Pfam" id="PF00072">
    <property type="entry name" value="Response_reg"/>
    <property type="match status" value="1"/>
</dbReference>
<evidence type="ECO:0000259" key="2">
    <source>
        <dbReference type="PROSITE" id="PS50110"/>
    </source>
</evidence>
<keyword evidence="4" id="KW-1185">Reference proteome</keyword>
<evidence type="ECO:0000313" key="3">
    <source>
        <dbReference type="EMBL" id="KST68624.1"/>
    </source>
</evidence>
<organism evidence="3 4">
    <name type="scientific">Mastigocoleus testarum BC008</name>
    <dbReference type="NCBI Taxonomy" id="371196"/>
    <lineage>
        <taxon>Bacteria</taxon>
        <taxon>Bacillati</taxon>
        <taxon>Cyanobacteriota</taxon>
        <taxon>Cyanophyceae</taxon>
        <taxon>Nostocales</taxon>
        <taxon>Hapalosiphonaceae</taxon>
        <taxon>Mastigocoleus</taxon>
    </lineage>
</organism>
<dbReference type="PROSITE" id="PS50110">
    <property type="entry name" value="RESPONSE_REGULATORY"/>
    <property type="match status" value="1"/>
</dbReference>
<proteinExistence type="predicted"/>
<dbReference type="Gene3D" id="3.40.50.2300">
    <property type="match status" value="1"/>
</dbReference>
<keyword evidence="1" id="KW-0597">Phosphoprotein</keyword>
<dbReference type="SUPFAM" id="SSF52172">
    <property type="entry name" value="CheY-like"/>
    <property type="match status" value="1"/>
</dbReference>
<dbReference type="Proteomes" id="UP000053372">
    <property type="component" value="Unassembled WGS sequence"/>
</dbReference>
<reference evidence="3 4" key="1">
    <citation type="journal article" date="2015" name="Genome Announc.">
        <title>Draft Genome of the Euendolithic (true boring) Cyanobacterium Mastigocoleus testarum strain BC008.</title>
        <authorList>
            <person name="Guida B.S."/>
            <person name="Garcia-Pichel F."/>
        </authorList>
    </citation>
    <scope>NUCLEOTIDE SEQUENCE [LARGE SCALE GENOMIC DNA]</scope>
    <source>
        <strain evidence="3 4">BC008</strain>
    </source>
</reference>
<accession>A0A0V7ZVI3</accession>
<dbReference type="InterPro" id="IPR011006">
    <property type="entry name" value="CheY-like_superfamily"/>
</dbReference>
<protein>
    <recommendedName>
        <fullName evidence="2">Response regulatory domain-containing protein</fullName>
    </recommendedName>
</protein>
<dbReference type="InterPro" id="IPR001789">
    <property type="entry name" value="Sig_transdc_resp-reg_receiver"/>
</dbReference>
<sequence>MFNQSQTLQLYTRTNGFPFWKNLDHYIVPDSKTSTILIADEELEVCNTLSVAVRQWAQEEQRNVKIIAFENGQQAIDYVQTSHQNPPFLAILDLRMPKMNGLQSAQRINQLFPQMAIIITASHNENDEQLIKQADSFANQNSHIGFIIRTNSLHLLKVTLESEINEVFSGRKQAQENPDLFRKFQGTLSHLLSKVRETF</sequence>
<name>A0A0V7ZVI3_9CYAN</name>
<feature type="modified residue" description="4-aspartylphosphate" evidence="1">
    <location>
        <position position="93"/>
    </location>
</feature>
<feature type="domain" description="Response regulatory" evidence="2">
    <location>
        <begin position="35"/>
        <end position="164"/>
    </location>
</feature>
<dbReference type="AlphaFoldDB" id="A0A0V7ZVI3"/>
<dbReference type="RefSeq" id="WP_027844914.1">
    <property type="nucleotide sequence ID" value="NZ_LMTZ01000055.1"/>
</dbReference>
<evidence type="ECO:0000313" key="4">
    <source>
        <dbReference type="Proteomes" id="UP000053372"/>
    </source>
</evidence>
<dbReference type="EMBL" id="LMTZ01000055">
    <property type="protein sequence ID" value="KST68624.1"/>
    <property type="molecule type" value="Genomic_DNA"/>
</dbReference>
<evidence type="ECO:0000256" key="1">
    <source>
        <dbReference type="PROSITE-ProRule" id="PRU00169"/>
    </source>
</evidence>